<reference evidence="1" key="2">
    <citation type="journal article" date="2015" name="Data Brief">
        <title>Shoot transcriptome of the giant reed, Arundo donax.</title>
        <authorList>
            <person name="Barrero R.A."/>
            <person name="Guerrero F.D."/>
            <person name="Moolhuijzen P."/>
            <person name="Goolsby J.A."/>
            <person name="Tidwell J."/>
            <person name="Bellgard S.E."/>
            <person name="Bellgard M.I."/>
        </authorList>
    </citation>
    <scope>NUCLEOTIDE SEQUENCE</scope>
    <source>
        <tissue evidence="1">Shoot tissue taken approximately 20 cm above the soil surface</tissue>
    </source>
</reference>
<accession>A0A0A9BPT7</accession>
<protein>
    <submittedName>
        <fullName evidence="1">Uncharacterized protein</fullName>
    </submittedName>
</protein>
<reference evidence="1" key="1">
    <citation type="submission" date="2014-09" db="EMBL/GenBank/DDBJ databases">
        <authorList>
            <person name="Magalhaes I.L.F."/>
            <person name="Oliveira U."/>
            <person name="Santos F.R."/>
            <person name="Vidigal T.H.D.A."/>
            <person name="Brescovit A.D."/>
            <person name="Santos A.J."/>
        </authorList>
    </citation>
    <scope>NUCLEOTIDE SEQUENCE</scope>
    <source>
        <tissue evidence="1">Shoot tissue taken approximately 20 cm above the soil surface</tissue>
    </source>
</reference>
<evidence type="ECO:0000313" key="1">
    <source>
        <dbReference type="EMBL" id="JAD63215.1"/>
    </source>
</evidence>
<sequence>MPRCAPPITWPLSGKA</sequence>
<dbReference type="EMBL" id="GBRH01234680">
    <property type="protein sequence ID" value="JAD63215.1"/>
    <property type="molecule type" value="Transcribed_RNA"/>
</dbReference>
<proteinExistence type="predicted"/>
<organism evidence="1">
    <name type="scientific">Arundo donax</name>
    <name type="common">Giant reed</name>
    <name type="synonym">Donax arundinaceus</name>
    <dbReference type="NCBI Taxonomy" id="35708"/>
    <lineage>
        <taxon>Eukaryota</taxon>
        <taxon>Viridiplantae</taxon>
        <taxon>Streptophyta</taxon>
        <taxon>Embryophyta</taxon>
        <taxon>Tracheophyta</taxon>
        <taxon>Spermatophyta</taxon>
        <taxon>Magnoliopsida</taxon>
        <taxon>Liliopsida</taxon>
        <taxon>Poales</taxon>
        <taxon>Poaceae</taxon>
        <taxon>PACMAD clade</taxon>
        <taxon>Arundinoideae</taxon>
        <taxon>Arundineae</taxon>
        <taxon>Arundo</taxon>
    </lineage>
</organism>
<name>A0A0A9BPT7_ARUDO</name>
<dbReference type="AlphaFoldDB" id="A0A0A9BPT7"/>